<reference evidence="3" key="2">
    <citation type="submission" date="2015-01" db="EMBL/GenBank/DDBJ databases">
        <title>Evolutionary Origins and Diversification of the Mycorrhizal Mutualists.</title>
        <authorList>
            <consortium name="DOE Joint Genome Institute"/>
            <consortium name="Mycorrhizal Genomics Consortium"/>
            <person name="Kohler A."/>
            <person name="Kuo A."/>
            <person name="Nagy L.G."/>
            <person name="Floudas D."/>
            <person name="Copeland A."/>
            <person name="Barry K.W."/>
            <person name="Cichocki N."/>
            <person name="Veneault-Fourrey C."/>
            <person name="LaButti K."/>
            <person name="Lindquist E.A."/>
            <person name="Lipzen A."/>
            <person name="Lundell T."/>
            <person name="Morin E."/>
            <person name="Murat C."/>
            <person name="Riley R."/>
            <person name="Ohm R."/>
            <person name="Sun H."/>
            <person name="Tunlid A."/>
            <person name="Henrissat B."/>
            <person name="Grigoriev I.V."/>
            <person name="Hibbett D.S."/>
            <person name="Martin F."/>
        </authorList>
    </citation>
    <scope>NUCLEOTIDE SEQUENCE [LARGE SCALE GENOMIC DNA]</scope>
    <source>
        <strain evidence="3">Zn</strain>
    </source>
</reference>
<dbReference type="Proteomes" id="UP000054321">
    <property type="component" value="Unassembled WGS sequence"/>
</dbReference>
<feature type="region of interest" description="Disordered" evidence="1">
    <location>
        <begin position="114"/>
        <end position="149"/>
    </location>
</feature>
<evidence type="ECO:0000313" key="3">
    <source>
        <dbReference type="Proteomes" id="UP000054321"/>
    </source>
</evidence>
<feature type="compositionally biased region" description="Polar residues" evidence="1">
    <location>
        <begin position="120"/>
        <end position="135"/>
    </location>
</feature>
<name>A0A0C3HRS2_OIDMZ</name>
<dbReference type="EMBL" id="KN832872">
    <property type="protein sequence ID" value="KIN04972.1"/>
    <property type="molecule type" value="Genomic_DNA"/>
</dbReference>
<gene>
    <name evidence="2" type="ORF">OIDMADRAFT_17791</name>
</gene>
<reference evidence="2 3" key="1">
    <citation type="submission" date="2014-04" db="EMBL/GenBank/DDBJ databases">
        <authorList>
            <consortium name="DOE Joint Genome Institute"/>
            <person name="Kuo A."/>
            <person name="Martino E."/>
            <person name="Perotto S."/>
            <person name="Kohler A."/>
            <person name="Nagy L.G."/>
            <person name="Floudas D."/>
            <person name="Copeland A."/>
            <person name="Barry K.W."/>
            <person name="Cichocki N."/>
            <person name="Veneault-Fourrey C."/>
            <person name="LaButti K."/>
            <person name="Lindquist E.A."/>
            <person name="Lipzen A."/>
            <person name="Lundell T."/>
            <person name="Morin E."/>
            <person name="Murat C."/>
            <person name="Sun H."/>
            <person name="Tunlid A."/>
            <person name="Henrissat B."/>
            <person name="Grigoriev I.V."/>
            <person name="Hibbett D.S."/>
            <person name="Martin F."/>
            <person name="Nordberg H.P."/>
            <person name="Cantor M.N."/>
            <person name="Hua S.X."/>
        </authorList>
    </citation>
    <scope>NUCLEOTIDE SEQUENCE [LARGE SCALE GENOMIC DNA]</scope>
    <source>
        <strain evidence="2 3">Zn</strain>
    </source>
</reference>
<feature type="compositionally biased region" description="Basic and acidic residues" evidence="1">
    <location>
        <begin position="87"/>
        <end position="97"/>
    </location>
</feature>
<sequence length="191" mass="20143">MSLLSAHTATDGISSFHPSSCIALRISTTGRHGVFLARAQPTEAGGLGKEKRNLSNICTGGRTGKLETPRNTHLALRGVGRSGSQHADSHSRGENPTKKIGGSMGYITPALKSGVAHATSPPTSSDRLSNLSEFQESGEGGGGMRVVPNAEGHVHTTRHLPQTPLVRHIHALSLYSRVQEQSSGKVNLMKL</sequence>
<organism evidence="2 3">
    <name type="scientific">Oidiodendron maius (strain Zn)</name>
    <dbReference type="NCBI Taxonomy" id="913774"/>
    <lineage>
        <taxon>Eukaryota</taxon>
        <taxon>Fungi</taxon>
        <taxon>Dikarya</taxon>
        <taxon>Ascomycota</taxon>
        <taxon>Pezizomycotina</taxon>
        <taxon>Leotiomycetes</taxon>
        <taxon>Leotiomycetes incertae sedis</taxon>
        <taxon>Myxotrichaceae</taxon>
        <taxon>Oidiodendron</taxon>
    </lineage>
</organism>
<dbReference type="HOGENOM" id="CLU_1421802_0_0_1"/>
<dbReference type="InParanoid" id="A0A0C3HRS2"/>
<evidence type="ECO:0000313" key="2">
    <source>
        <dbReference type="EMBL" id="KIN04972.1"/>
    </source>
</evidence>
<dbReference type="AlphaFoldDB" id="A0A0C3HRS2"/>
<evidence type="ECO:0000256" key="1">
    <source>
        <dbReference type="SAM" id="MobiDB-lite"/>
    </source>
</evidence>
<keyword evidence="3" id="KW-1185">Reference proteome</keyword>
<protein>
    <submittedName>
        <fullName evidence="2">Uncharacterized protein</fullName>
    </submittedName>
</protein>
<feature type="region of interest" description="Disordered" evidence="1">
    <location>
        <begin position="80"/>
        <end position="101"/>
    </location>
</feature>
<accession>A0A0C3HRS2</accession>
<proteinExistence type="predicted"/>